<dbReference type="InterPro" id="IPR041685">
    <property type="entry name" value="AAA_GajA/Old/RecF-like"/>
</dbReference>
<organism evidence="3 4">
    <name type="scientific">Alistipes intestinihominis</name>
    <dbReference type="NCBI Taxonomy" id="3133172"/>
    <lineage>
        <taxon>Bacteria</taxon>
        <taxon>Pseudomonadati</taxon>
        <taxon>Bacteroidota</taxon>
        <taxon>Bacteroidia</taxon>
        <taxon>Bacteroidales</taxon>
        <taxon>Rikenellaceae</taxon>
        <taxon>Alistipes</taxon>
    </lineage>
</organism>
<proteinExistence type="predicted"/>
<protein>
    <submittedName>
        <fullName evidence="3">ATP-dependent endonuclease</fullName>
    </submittedName>
</protein>
<evidence type="ECO:0000313" key="3">
    <source>
        <dbReference type="EMBL" id="MEQ2546330.1"/>
    </source>
</evidence>
<keyword evidence="3" id="KW-0378">Hydrolase</keyword>
<dbReference type="InterPro" id="IPR027417">
    <property type="entry name" value="P-loop_NTPase"/>
</dbReference>
<dbReference type="Gene3D" id="3.40.50.300">
    <property type="entry name" value="P-loop containing nucleotide triphosphate hydrolases"/>
    <property type="match status" value="1"/>
</dbReference>
<dbReference type="EMBL" id="JBBMFL010000033">
    <property type="protein sequence ID" value="MEQ2546330.1"/>
    <property type="molecule type" value="Genomic_DNA"/>
</dbReference>
<comment type="caution">
    <text evidence="3">The sequence shown here is derived from an EMBL/GenBank/DDBJ whole genome shotgun (WGS) entry which is preliminary data.</text>
</comment>
<dbReference type="SUPFAM" id="SSF52540">
    <property type="entry name" value="P-loop containing nucleoside triphosphate hydrolases"/>
    <property type="match status" value="1"/>
</dbReference>
<keyword evidence="3" id="KW-0255">Endonuclease</keyword>
<name>A0ABV1H0Y1_9BACT</name>
<keyword evidence="4" id="KW-1185">Reference proteome</keyword>
<dbReference type="Proteomes" id="UP001460202">
    <property type="component" value="Unassembled WGS sequence"/>
</dbReference>
<dbReference type="CDD" id="cd01026">
    <property type="entry name" value="TOPRIM_OLD"/>
    <property type="match status" value="1"/>
</dbReference>
<keyword evidence="3" id="KW-0540">Nuclease</keyword>
<dbReference type="PANTHER" id="PTHR43581">
    <property type="entry name" value="ATP/GTP PHOSPHATASE"/>
    <property type="match status" value="1"/>
</dbReference>
<dbReference type="InterPro" id="IPR034139">
    <property type="entry name" value="TOPRIM_OLD"/>
</dbReference>
<dbReference type="Pfam" id="PF13175">
    <property type="entry name" value="AAA_15"/>
    <property type="match status" value="1"/>
</dbReference>
<dbReference type="PANTHER" id="PTHR43581:SF2">
    <property type="entry name" value="EXCINUCLEASE ATPASE SUBUNIT"/>
    <property type="match status" value="1"/>
</dbReference>
<dbReference type="GO" id="GO:0004519">
    <property type="term" value="F:endonuclease activity"/>
    <property type="evidence" value="ECO:0007669"/>
    <property type="project" value="UniProtKB-KW"/>
</dbReference>
<reference evidence="3 4" key="1">
    <citation type="submission" date="2024-03" db="EMBL/GenBank/DDBJ databases">
        <title>Human intestinal bacterial collection.</title>
        <authorList>
            <person name="Pauvert C."/>
            <person name="Hitch T.C.A."/>
            <person name="Clavel T."/>
        </authorList>
    </citation>
    <scope>NUCLEOTIDE SEQUENCE [LARGE SCALE GENOMIC DNA]</scope>
    <source>
        <strain evidence="3 4">CLA-KB-H122</strain>
    </source>
</reference>
<dbReference type="RefSeq" id="WP_349094644.1">
    <property type="nucleotide sequence ID" value="NZ_JBBMFL010000033.1"/>
</dbReference>
<dbReference type="InterPro" id="IPR051396">
    <property type="entry name" value="Bact_Antivir_Def_Nuclease"/>
</dbReference>
<feature type="domain" description="Endonuclease GajA/Old nuclease/RecF-like AAA" evidence="1">
    <location>
        <begin position="1"/>
        <end position="426"/>
    </location>
</feature>
<sequence length="716" mass="83188">MKLSQVKIRNFRKLSDCTIDFDDTQTIFVGANNSGKTTAMSALRWFLDEPNRFTAQDFTVTLWKSINDIGDKWLDVSNDEEIHIEDWFNIVPSMDVWVKIDSSEKYRVINLLPSLTWNGEKVGARLRFQPKEVKNLYAAYIMAKRNVNAIKEKHGNESIDIYPKNLTDFISHRNNLQTYFELVCYLLDEEQDISEYKESVYEIENPFKKLIKINCIEALREFSDPDGNGDNIIDTLSRQLQEYYKKQVDPRENIRENDYSLLKAIDETNKVFDENLMKSFASIIDELEGFNYPGFQNPKIEIHSYSNPASSIGHDSAVQFIMPGEEGLRIPEKYNGLGYRNLLSMYFKLIQFRESWLHLSDRRTDGKQEIEPIHLVLIEEPEAHLHAQAQQIFIRKAIDGLTNVQFLKDNSQFSTQLIVSTHSTHISNEVNMCCMRYFKRIQKTKDHIPISKVINMRDTFGEDKETERFVTRYLQLMHYDVFFADAIILIEGAAEKILLPQFVRKMELGSRFVSIIEINGSHAFRFKPLIDRLEVLTLIISDIDAKGKYTDEAGKPRSKAELPEVGKNQETSNNTLIDWLPQRKMIDELLTLESDKKENAHIRIAYPCGMKIKYKEDTKEIDVYPYTFEDALIFSNIELFRQEKLGNMGAVTTISNLLKSNADLLSFHKKLFEKLENKKITKAELAINLLFAEQFGNLVAPPYIQEGLRWLKSKLD</sequence>
<gene>
    <name evidence="3" type="ORF">WMO46_15405</name>
</gene>
<evidence type="ECO:0000259" key="1">
    <source>
        <dbReference type="Pfam" id="PF13175"/>
    </source>
</evidence>
<feature type="domain" description="OLD protein-like TOPRIM" evidence="2">
    <location>
        <begin position="482"/>
        <end position="544"/>
    </location>
</feature>
<evidence type="ECO:0000313" key="4">
    <source>
        <dbReference type="Proteomes" id="UP001460202"/>
    </source>
</evidence>
<evidence type="ECO:0000259" key="2">
    <source>
        <dbReference type="Pfam" id="PF20469"/>
    </source>
</evidence>
<accession>A0ABV1H0Y1</accession>
<dbReference type="Pfam" id="PF20469">
    <property type="entry name" value="OLD-like_TOPRIM"/>
    <property type="match status" value="1"/>
</dbReference>